<name>A0A5B7HWW4_PORTR</name>
<evidence type="ECO:0000313" key="1">
    <source>
        <dbReference type="EMBL" id="MPC77561.1"/>
    </source>
</evidence>
<dbReference type="AlphaFoldDB" id="A0A5B7HWW4"/>
<dbReference type="EMBL" id="VSRR010046147">
    <property type="protein sequence ID" value="MPC77561.1"/>
    <property type="molecule type" value="Genomic_DNA"/>
</dbReference>
<evidence type="ECO:0000313" key="2">
    <source>
        <dbReference type="Proteomes" id="UP000324222"/>
    </source>
</evidence>
<keyword evidence="2" id="KW-1185">Reference proteome</keyword>
<organism evidence="1 2">
    <name type="scientific">Portunus trituberculatus</name>
    <name type="common">Swimming crab</name>
    <name type="synonym">Neptunus trituberculatus</name>
    <dbReference type="NCBI Taxonomy" id="210409"/>
    <lineage>
        <taxon>Eukaryota</taxon>
        <taxon>Metazoa</taxon>
        <taxon>Ecdysozoa</taxon>
        <taxon>Arthropoda</taxon>
        <taxon>Crustacea</taxon>
        <taxon>Multicrustacea</taxon>
        <taxon>Malacostraca</taxon>
        <taxon>Eumalacostraca</taxon>
        <taxon>Eucarida</taxon>
        <taxon>Decapoda</taxon>
        <taxon>Pleocyemata</taxon>
        <taxon>Brachyura</taxon>
        <taxon>Eubrachyura</taxon>
        <taxon>Portunoidea</taxon>
        <taxon>Portunidae</taxon>
        <taxon>Portuninae</taxon>
        <taxon>Portunus</taxon>
    </lineage>
</organism>
<gene>
    <name evidence="1" type="ORF">E2C01_072018</name>
</gene>
<reference evidence="1 2" key="1">
    <citation type="submission" date="2019-05" db="EMBL/GenBank/DDBJ databases">
        <title>Another draft genome of Portunus trituberculatus and its Hox gene families provides insights of decapod evolution.</title>
        <authorList>
            <person name="Jeong J.-H."/>
            <person name="Song I."/>
            <person name="Kim S."/>
            <person name="Choi T."/>
            <person name="Kim D."/>
            <person name="Ryu S."/>
            <person name="Kim W."/>
        </authorList>
    </citation>
    <scope>NUCLEOTIDE SEQUENCE [LARGE SCALE GENOMIC DNA]</scope>
    <source>
        <tissue evidence="1">Muscle</tissue>
    </source>
</reference>
<sequence>MYSDAPPESRLPIDSVLTVSLLSLLHSINHSVNTL</sequence>
<proteinExistence type="predicted"/>
<accession>A0A5B7HWW4</accession>
<comment type="caution">
    <text evidence="1">The sequence shown here is derived from an EMBL/GenBank/DDBJ whole genome shotgun (WGS) entry which is preliminary data.</text>
</comment>
<dbReference type="Proteomes" id="UP000324222">
    <property type="component" value="Unassembled WGS sequence"/>
</dbReference>
<protein>
    <submittedName>
        <fullName evidence="1">Uncharacterized protein</fullName>
    </submittedName>
</protein>